<evidence type="ECO:0000259" key="9">
    <source>
        <dbReference type="PROSITE" id="PS50850"/>
    </source>
</evidence>
<evidence type="ECO:0000313" key="10">
    <source>
        <dbReference type="EMBL" id="BCL32411.1"/>
    </source>
</evidence>
<dbReference type="Proteomes" id="UP000516444">
    <property type="component" value="Chromosome"/>
</dbReference>
<evidence type="ECO:0000256" key="8">
    <source>
        <dbReference type="SAM" id="Phobius"/>
    </source>
</evidence>
<dbReference type="SUPFAM" id="SSF103473">
    <property type="entry name" value="MFS general substrate transporter"/>
    <property type="match status" value="1"/>
</dbReference>
<dbReference type="GO" id="GO:0005886">
    <property type="term" value="C:plasma membrane"/>
    <property type="evidence" value="ECO:0007669"/>
    <property type="project" value="UniProtKB-SubCell"/>
</dbReference>
<feature type="transmembrane region" description="Helical" evidence="8">
    <location>
        <begin position="193"/>
        <end position="211"/>
    </location>
</feature>
<dbReference type="InterPro" id="IPR036259">
    <property type="entry name" value="MFS_trans_sf"/>
</dbReference>
<dbReference type="PROSITE" id="PS50850">
    <property type="entry name" value="MFS"/>
    <property type="match status" value="1"/>
</dbReference>
<keyword evidence="11" id="KW-1185">Reference proteome</keyword>
<dbReference type="Gene3D" id="1.20.1250.20">
    <property type="entry name" value="MFS general substrate transporter like domains"/>
    <property type="match status" value="1"/>
</dbReference>
<organism evidence="10 11">
    <name type="scientific">Streptomyces aurantiacus</name>
    <dbReference type="NCBI Taxonomy" id="47760"/>
    <lineage>
        <taxon>Bacteria</taxon>
        <taxon>Bacillati</taxon>
        <taxon>Actinomycetota</taxon>
        <taxon>Actinomycetes</taxon>
        <taxon>Kitasatosporales</taxon>
        <taxon>Streptomycetaceae</taxon>
        <taxon>Streptomyces</taxon>
        <taxon>Streptomyces aurantiacus group</taxon>
    </lineage>
</organism>
<dbReference type="InterPro" id="IPR005828">
    <property type="entry name" value="MFS_sugar_transport-like"/>
</dbReference>
<evidence type="ECO:0000256" key="6">
    <source>
        <dbReference type="ARBA" id="ARBA00022989"/>
    </source>
</evidence>
<dbReference type="PROSITE" id="PS00217">
    <property type="entry name" value="SUGAR_TRANSPORT_2"/>
    <property type="match status" value="1"/>
</dbReference>
<keyword evidence="4 8" id="KW-0812">Transmembrane</keyword>
<name>A0A7G1PCY5_9ACTN</name>
<feature type="transmembrane region" description="Helical" evidence="8">
    <location>
        <begin position="143"/>
        <end position="162"/>
    </location>
</feature>
<evidence type="ECO:0000313" key="11">
    <source>
        <dbReference type="Proteomes" id="UP000516444"/>
    </source>
</evidence>
<feature type="transmembrane region" description="Helical" evidence="8">
    <location>
        <begin position="231"/>
        <end position="249"/>
    </location>
</feature>
<dbReference type="PANTHER" id="PTHR43528:SF5">
    <property type="entry name" value="PROLINE_BETAINE TRANSPORTER"/>
    <property type="match status" value="1"/>
</dbReference>
<gene>
    <name evidence="10" type="ORF">GCM10017557_72700</name>
</gene>
<keyword evidence="5" id="KW-0769">Symport</keyword>
<dbReference type="EMBL" id="AP023440">
    <property type="protein sequence ID" value="BCL32411.1"/>
    <property type="molecule type" value="Genomic_DNA"/>
</dbReference>
<feature type="domain" description="Major facilitator superfamily (MFS) profile" evidence="9">
    <location>
        <begin position="1"/>
        <end position="252"/>
    </location>
</feature>
<dbReference type="InterPro" id="IPR005829">
    <property type="entry name" value="Sugar_transporter_CS"/>
</dbReference>
<keyword evidence="3" id="KW-1003">Cell membrane</keyword>
<keyword evidence="6 8" id="KW-1133">Transmembrane helix</keyword>
<keyword evidence="2" id="KW-0813">Transport</keyword>
<dbReference type="GO" id="GO:0015293">
    <property type="term" value="F:symporter activity"/>
    <property type="evidence" value="ECO:0007669"/>
    <property type="project" value="UniProtKB-KW"/>
</dbReference>
<evidence type="ECO:0000256" key="7">
    <source>
        <dbReference type="ARBA" id="ARBA00023136"/>
    </source>
</evidence>
<dbReference type="AlphaFoldDB" id="A0A7G1PCY5"/>
<dbReference type="InterPro" id="IPR051084">
    <property type="entry name" value="H+-coupled_symporters"/>
</dbReference>
<evidence type="ECO:0000256" key="5">
    <source>
        <dbReference type="ARBA" id="ARBA00022847"/>
    </source>
</evidence>
<comment type="subcellular location">
    <subcellularLocation>
        <location evidence="1">Cell membrane</location>
        <topology evidence="1">Multi-pass membrane protein</topology>
    </subcellularLocation>
</comment>
<feature type="transmembrane region" description="Helical" evidence="8">
    <location>
        <begin position="43"/>
        <end position="61"/>
    </location>
</feature>
<keyword evidence="7 8" id="KW-0472">Membrane</keyword>
<protein>
    <recommendedName>
        <fullName evidence="9">Major facilitator superfamily (MFS) profile domain-containing protein</fullName>
    </recommendedName>
</protein>
<evidence type="ECO:0000256" key="3">
    <source>
        <dbReference type="ARBA" id="ARBA00022475"/>
    </source>
</evidence>
<dbReference type="Pfam" id="PF00083">
    <property type="entry name" value="Sugar_tr"/>
    <property type="match status" value="1"/>
</dbReference>
<dbReference type="KEGG" id="sgm:GCM10017557_72700"/>
<evidence type="ECO:0000256" key="2">
    <source>
        <dbReference type="ARBA" id="ARBA00022448"/>
    </source>
</evidence>
<accession>A0A7G1PCY5</accession>
<feature type="transmembrane region" description="Helical" evidence="8">
    <location>
        <begin position="6"/>
        <end position="23"/>
    </location>
</feature>
<proteinExistence type="predicted"/>
<evidence type="ECO:0000256" key="4">
    <source>
        <dbReference type="ARBA" id="ARBA00022692"/>
    </source>
</evidence>
<dbReference type="InterPro" id="IPR020846">
    <property type="entry name" value="MFS_dom"/>
</dbReference>
<sequence>MHLGDATSQLLHTAGIFAVGFFMRRVGGWLLGRLGDRKGRKAALNVTVLLMSLSAFLIAVVPTHAQIGYWAAAVLLLARMLQGMSVGGEYAASATYLSEAAPPHRRGFFCSFQMVSMKVGQLIGLGLQILLQQTMSQDTLTSWGWRIPFIVDALGAAVVFYLRRSLVKTEAFAEAVEEAGQEKDRGTLRGLWAYRRTVALVFGFSMGGTLADYTYSTYMTKYLSNSAGLSRIDAALVSFVAILFGSVCFSSA</sequence>
<dbReference type="PANTHER" id="PTHR43528">
    <property type="entry name" value="ALPHA-KETOGLUTARATE PERMEASE"/>
    <property type="match status" value="1"/>
</dbReference>
<reference evidence="10 11" key="1">
    <citation type="journal article" date="2014" name="Int. J. Syst. Evol. Microbiol.">
        <title>Complete genome sequence of Corynebacterium casei LMG S-19264T (=DSM 44701T), isolated from a smear-ripened cheese.</title>
        <authorList>
            <consortium name="US DOE Joint Genome Institute (JGI-PGF)"/>
            <person name="Walter F."/>
            <person name="Albersmeier A."/>
            <person name="Kalinowski J."/>
            <person name="Ruckert C."/>
        </authorList>
    </citation>
    <scope>NUCLEOTIDE SEQUENCE [LARGE SCALE GENOMIC DNA]</scope>
    <source>
        <strain evidence="10 11">JCM 4677</strain>
    </source>
</reference>
<evidence type="ECO:0000256" key="1">
    <source>
        <dbReference type="ARBA" id="ARBA00004651"/>
    </source>
</evidence>